<dbReference type="Proteomes" id="UP000708208">
    <property type="component" value="Unassembled WGS sequence"/>
</dbReference>
<keyword evidence="4" id="KW-1185">Reference proteome</keyword>
<organism evidence="3 4">
    <name type="scientific">Allacma fusca</name>
    <dbReference type="NCBI Taxonomy" id="39272"/>
    <lineage>
        <taxon>Eukaryota</taxon>
        <taxon>Metazoa</taxon>
        <taxon>Ecdysozoa</taxon>
        <taxon>Arthropoda</taxon>
        <taxon>Hexapoda</taxon>
        <taxon>Collembola</taxon>
        <taxon>Symphypleona</taxon>
        <taxon>Sminthuridae</taxon>
        <taxon>Allacma</taxon>
    </lineage>
</organism>
<evidence type="ECO:0000313" key="3">
    <source>
        <dbReference type="EMBL" id="CAG7831559.1"/>
    </source>
</evidence>
<protein>
    <recommendedName>
        <fullName evidence="2">RRM domain-containing protein</fullName>
    </recommendedName>
</protein>
<name>A0A8J2LFV8_9HEXA</name>
<dbReference type="InterPro" id="IPR000504">
    <property type="entry name" value="RRM_dom"/>
</dbReference>
<evidence type="ECO:0000259" key="2">
    <source>
        <dbReference type="PROSITE" id="PS50102"/>
    </source>
</evidence>
<sequence length="519" mass="58659">MARTKWTKVTMRLGGKKFSVSRIVSNTKTSNNPKPIVVTNIVNKSKSIIQSNETPQTAPGKPIISEHRKTYDEDVKSISKCLSLTNNLLPEQNKPLHQSGPGCGCDGENVRQDKNELQQHSSSFMEQYKKVDLPSLQSVLSQRYIWPPTEQNLQVCKYYDDDSCSNGSLSSHGSPRHSSADVNKDKDANVFENILIVNIDGCTAVEDIREEFPTATRVYLENMTEINSTSLFSATAQFASVQEAQKKFQDSGLKKIGRKTLEWVRSNEIKIENLPPEVTKHELKRMFPPEIKRIELRTAHRQAIIRFRTGVQAAQAYSSSFLFPLGDRTLGWITTELRARMKTDTSLASLKNTYSGDSETDLEKTISEIDDDTIKTGVDELTCSCSKTNCNSPTTSGKIPGNRFSWQSPNYCKRNSMRMYYNNTTNISKIIMARPKVFVSRLPKNITMKTMRKIFPKALKIDMEDWKSGKLAVIEFDTTICAARACYDASRVKIGGRFIKVTPRKPHGFRRPRPENKIA</sequence>
<dbReference type="EMBL" id="CAJVCH010561018">
    <property type="protein sequence ID" value="CAG7831559.1"/>
    <property type="molecule type" value="Genomic_DNA"/>
</dbReference>
<gene>
    <name evidence="3" type="ORF">AFUS01_LOCUS41300</name>
</gene>
<comment type="caution">
    <text evidence="3">The sequence shown here is derived from an EMBL/GenBank/DDBJ whole genome shotgun (WGS) entry which is preliminary data.</text>
</comment>
<dbReference type="CDD" id="cd00590">
    <property type="entry name" value="RRM_SF"/>
    <property type="match status" value="2"/>
</dbReference>
<feature type="domain" description="RRM" evidence="2">
    <location>
        <begin position="435"/>
        <end position="506"/>
    </location>
</feature>
<accession>A0A8J2LFV8</accession>
<proteinExistence type="predicted"/>
<evidence type="ECO:0000256" key="1">
    <source>
        <dbReference type="PROSITE-ProRule" id="PRU00176"/>
    </source>
</evidence>
<dbReference type="SMART" id="SM00360">
    <property type="entry name" value="RRM"/>
    <property type="match status" value="2"/>
</dbReference>
<dbReference type="AlphaFoldDB" id="A0A8J2LFV8"/>
<keyword evidence="1" id="KW-0694">RNA-binding</keyword>
<evidence type="ECO:0000313" key="4">
    <source>
        <dbReference type="Proteomes" id="UP000708208"/>
    </source>
</evidence>
<reference evidence="3" key="1">
    <citation type="submission" date="2021-06" db="EMBL/GenBank/DDBJ databases">
        <authorList>
            <person name="Hodson N. C."/>
            <person name="Mongue J. A."/>
            <person name="Jaron S. K."/>
        </authorList>
    </citation>
    <scope>NUCLEOTIDE SEQUENCE</scope>
</reference>
<dbReference type="GO" id="GO:0003723">
    <property type="term" value="F:RNA binding"/>
    <property type="evidence" value="ECO:0007669"/>
    <property type="project" value="UniProtKB-UniRule"/>
</dbReference>
<dbReference type="PROSITE" id="PS50102">
    <property type="entry name" value="RRM"/>
    <property type="match status" value="1"/>
</dbReference>